<protein>
    <submittedName>
        <fullName evidence="6">Uncharacterized protein</fullName>
    </submittedName>
</protein>
<name>A0ABT8FMA7_9ACTN</name>
<keyword evidence="4 5" id="KW-0472">Membrane</keyword>
<evidence type="ECO:0000313" key="7">
    <source>
        <dbReference type="Proteomes" id="UP001168620"/>
    </source>
</evidence>
<dbReference type="SUPFAM" id="SSF161098">
    <property type="entry name" value="MetI-like"/>
    <property type="match status" value="1"/>
</dbReference>
<comment type="subcellular location">
    <subcellularLocation>
        <location evidence="1">Membrane</location>
        <topology evidence="1">Multi-pass membrane protein</topology>
    </subcellularLocation>
</comment>
<evidence type="ECO:0000256" key="2">
    <source>
        <dbReference type="ARBA" id="ARBA00022692"/>
    </source>
</evidence>
<accession>A0ABT8FMA7</accession>
<keyword evidence="2 5" id="KW-0812">Transmembrane</keyword>
<keyword evidence="3 5" id="KW-1133">Transmembrane helix</keyword>
<proteinExistence type="predicted"/>
<dbReference type="EMBL" id="JAUHJQ010000026">
    <property type="protein sequence ID" value="MDN4175806.1"/>
    <property type="molecule type" value="Genomic_DNA"/>
</dbReference>
<evidence type="ECO:0000256" key="3">
    <source>
        <dbReference type="ARBA" id="ARBA00022989"/>
    </source>
</evidence>
<comment type="caution">
    <text evidence="6">The sequence shown here is derived from an EMBL/GenBank/DDBJ whole genome shotgun (WGS) entry which is preliminary data.</text>
</comment>
<evidence type="ECO:0000313" key="6">
    <source>
        <dbReference type="EMBL" id="MDN4175806.1"/>
    </source>
</evidence>
<organism evidence="6 7">
    <name type="scientific">Nocardioides oceani</name>
    <dbReference type="NCBI Taxonomy" id="3058369"/>
    <lineage>
        <taxon>Bacteria</taxon>
        <taxon>Bacillati</taxon>
        <taxon>Actinomycetota</taxon>
        <taxon>Actinomycetes</taxon>
        <taxon>Propionibacteriales</taxon>
        <taxon>Nocardioidaceae</taxon>
        <taxon>Nocardioides</taxon>
    </lineage>
</organism>
<dbReference type="InterPro" id="IPR035906">
    <property type="entry name" value="MetI-like_sf"/>
</dbReference>
<evidence type="ECO:0000256" key="1">
    <source>
        <dbReference type="ARBA" id="ARBA00004141"/>
    </source>
</evidence>
<evidence type="ECO:0000256" key="5">
    <source>
        <dbReference type="SAM" id="Phobius"/>
    </source>
</evidence>
<sequence>EVFRVAGVGTAIFERPRPLSRHRRADPGRVVRYTLNCEEPDNVVISIFLQTPALTTLPVLIWSSMTRDTDPTIAAAASLILLFTVSVLALALWIMGRRTQRTKKGILL</sequence>
<gene>
    <name evidence="6" type="ORF">QWY28_22790</name>
</gene>
<feature type="transmembrane region" description="Helical" evidence="5">
    <location>
        <begin position="73"/>
        <end position="94"/>
    </location>
</feature>
<keyword evidence="7" id="KW-1185">Reference proteome</keyword>
<dbReference type="Proteomes" id="UP001168620">
    <property type="component" value="Unassembled WGS sequence"/>
</dbReference>
<feature type="transmembrane region" description="Helical" evidence="5">
    <location>
        <begin position="42"/>
        <end position="61"/>
    </location>
</feature>
<reference evidence="6" key="1">
    <citation type="submission" date="2023-06" db="EMBL/GenBank/DDBJ databases">
        <title>Draft genome sequence of Nocardioides sp. SOB77.</title>
        <authorList>
            <person name="Zhang G."/>
        </authorList>
    </citation>
    <scope>NUCLEOTIDE SEQUENCE</scope>
    <source>
        <strain evidence="6">SOB77</strain>
    </source>
</reference>
<evidence type="ECO:0000256" key="4">
    <source>
        <dbReference type="ARBA" id="ARBA00023136"/>
    </source>
</evidence>
<feature type="non-terminal residue" evidence="6">
    <location>
        <position position="1"/>
    </location>
</feature>